<organism evidence="1 2">
    <name type="scientific">Blastomyces parvus</name>
    <dbReference type="NCBI Taxonomy" id="2060905"/>
    <lineage>
        <taxon>Eukaryota</taxon>
        <taxon>Fungi</taxon>
        <taxon>Dikarya</taxon>
        <taxon>Ascomycota</taxon>
        <taxon>Pezizomycotina</taxon>
        <taxon>Eurotiomycetes</taxon>
        <taxon>Eurotiomycetidae</taxon>
        <taxon>Onygenales</taxon>
        <taxon>Ajellomycetaceae</taxon>
        <taxon>Blastomyces</taxon>
    </lineage>
</organism>
<dbReference type="EMBL" id="PDNC01000078">
    <property type="protein sequence ID" value="PGH00948.1"/>
    <property type="molecule type" value="Genomic_DNA"/>
</dbReference>
<gene>
    <name evidence="1" type="ORF">GX51_05497</name>
</gene>
<dbReference type="AlphaFoldDB" id="A0A2B7WWY6"/>
<reference evidence="1 2" key="1">
    <citation type="submission" date="2017-10" db="EMBL/GenBank/DDBJ databases">
        <title>Comparative genomics in systemic dimorphic fungi from Ajellomycetaceae.</title>
        <authorList>
            <person name="Munoz J.F."/>
            <person name="Mcewen J.G."/>
            <person name="Clay O.K."/>
            <person name="Cuomo C.A."/>
        </authorList>
    </citation>
    <scope>NUCLEOTIDE SEQUENCE [LARGE SCALE GENOMIC DNA]</scope>
    <source>
        <strain evidence="1 2">UAMH130</strain>
    </source>
</reference>
<comment type="caution">
    <text evidence="1">The sequence shown here is derived from an EMBL/GenBank/DDBJ whole genome shotgun (WGS) entry which is preliminary data.</text>
</comment>
<dbReference type="OrthoDB" id="3009558at2759"/>
<proteinExistence type="predicted"/>
<dbReference type="STRING" id="2060905.A0A2B7WWY6"/>
<accession>A0A2B7WWY6</accession>
<name>A0A2B7WWY6_9EURO</name>
<dbReference type="Proteomes" id="UP000224080">
    <property type="component" value="Unassembled WGS sequence"/>
</dbReference>
<protein>
    <submittedName>
        <fullName evidence="1">Uncharacterized protein</fullName>
    </submittedName>
</protein>
<evidence type="ECO:0000313" key="2">
    <source>
        <dbReference type="Proteomes" id="UP000224080"/>
    </source>
</evidence>
<keyword evidence="2" id="KW-1185">Reference proteome</keyword>
<sequence>MSHPSSEHSPASGRASEEARLLLPVVRPIPLMLPGGDDPLMGTYARHASSAVRETEPLIRSHHPSLKDSRVVFVCDKTGTSTWIIPYTAETSRYDGTEAAGREIQVLSPTRHGLHWHSKGMDFYGGFFNSLDCGRILQLDELTEIRQFFTGAVAAVALLRRRIVVTFPTKEAIQTCWVARVAEKIGQQMRLCDDEYNEDDIIFEIKSNDTGALDRRKNRAARLRFPAGGGIIVVVPEELLQNRSIVPVPDGGSIFMSLIRRFFGP</sequence>
<evidence type="ECO:0000313" key="1">
    <source>
        <dbReference type="EMBL" id="PGH00948.1"/>
    </source>
</evidence>